<dbReference type="EMBL" id="JQ670887">
    <property type="protein sequence ID" value="AFE89432.1"/>
    <property type="molecule type" value="Genomic_DNA"/>
</dbReference>
<keyword evidence="6" id="KW-0472">Membrane</keyword>
<gene>
    <name evidence="10" type="primary">cry256</name>
</gene>
<evidence type="ECO:0000256" key="5">
    <source>
        <dbReference type="ARBA" id="ARBA00029653"/>
    </source>
</evidence>
<accession>H9E8W1</accession>
<dbReference type="Gene3D" id="1.20.190.10">
    <property type="entry name" value="Pesticidal crystal protein, N-terminal domain"/>
    <property type="match status" value="1"/>
</dbReference>
<dbReference type="Pfam" id="PF17997">
    <property type="entry name" value="Cry1Ac_D5"/>
    <property type="match status" value="1"/>
</dbReference>
<feature type="domain" description="Pesticidal crystal protein" evidence="8">
    <location>
        <begin position="73"/>
        <end position="257"/>
    </location>
</feature>
<name>H9E8W1_BACTU</name>
<keyword evidence="2" id="KW-0800">Toxin</keyword>
<evidence type="ECO:0000313" key="10">
    <source>
        <dbReference type="EMBL" id="AFE89432.1"/>
    </source>
</evidence>
<dbReference type="InterPro" id="IPR008979">
    <property type="entry name" value="Galactose-bd-like_sf"/>
</dbReference>
<dbReference type="GO" id="GO:0090729">
    <property type="term" value="F:toxin activity"/>
    <property type="evidence" value="ECO:0007669"/>
    <property type="project" value="UniProtKB-KW"/>
</dbReference>
<dbReference type="SUPFAM" id="SSF56849">
    <property type="entry name" value="delta-Endotoxin (insectocide), N-terminal domain"/>
    <property type="match status" value="1"/>
</dbReference>
<evidence type="ECO:0000256" key="3">
    <source>
        <dbReference type="ARBA" id="ARBA00022969"/>
    </source>
</evidence>
<dbReference type="Pfam" id="PF03945">
    <property type="entry name" value="Endotoxin_N"/>
    <property type="match status" value="1"/>
</dbReference>
<dbReference type="GO" id="GO:0001907">
    <property type="term" value="P:symbiont-mediated killing of host cell"/>
    <property type="evidence" value="ECO:0007669"/>
    <property type="project" value="InterPro"/>
</dbReference>
<dbReference type="InterPro" id="IPR036716">
    <property type="entry name" value="Pest_crys_N_sf"/>
</dbReference>
<evidence type="ECO:0000256" key="4">
    <source>
        <dbReference type="ARBA" id="ARBA00023026"/>
    </source>
</evidence>
<dbReference type="GO" id="GO:0030435">
    <property type="term" value="P:sporulation resulting in formation of a cellular spore"/>
    <property type="evidence" value="ECO:0007669"/>
    <property type="project" value="UniProtKB-KW"/>
</dbReference>
<keyword evidence="6" id="KW-0812">Transmembrane</keyword>
<protein>
    <recommendedName>
        <fullName evidence="5">Crystaline entomocidal protoxin</fullName>
    </recommendedName>
</protein>
<dbReference type="SUPFAM" id="SSF49785">
    <property type="entry name" value="Galactose-binding domain-like"/>
    <property type="match status" value="1"/>
</dbReference>
<evidence type="ECO:0000259" key="9">
    <source>
        <dbReference type="Pfam" id="PF17997"/>
    </source>
</evidence>
<keyword evidence="3" id="KW-0749">Sporulation</keyword>
<dbReference type="AlphaFoldDB" id="H9E8W1"/>
<feature type="domain" description="Pesticidal crystal protein" evidence="7">
    <location>
        <begin position="396"/>
        <end position="524"/>
    </location>
</feature>
<keyword evidence="6" id="KW-1133">Transmembrane helix</keyword>
<feature type="transmembrane region" description="Helical" evidence="6">
    <location>
        <begin position="72"/>
        <end position="94"/>
    </location>
</feature>
<dbReference type="InterPro" id="IPR041587">
    <property type="entry name" value="Cry_V"/>
</dbReference>
<evidence type="ECO:0000259" key="8">
    <source>
        <dbReference type="Pfam" id="PF03945"/>
    </source>
</evidence>
<evidence type="ECO:0000256" key="6">
    <source>
        <dbReference type="SAM" id="Phobius"/>
    </source>
</evidence>
<dbReference type="Pfam" id="PF03944">
    <property type="entry name" value="Endotoxin_C"/>
    <property type="match status" value="1"/>
</dbReference>
<proteinExistence type="inferred from homology"/>
<reference evidence="10" key="1">
    <citation type="journal article" date="2013" name="Appl. Environ. Microbiol.">
        <title>A Novel Bacillus thuringiensis Cry-Like Protein from a Rare Filamentous Strain Promotes Crystal Localization within the Exosporium.</title>
        <authorList>
            <person name="Ammons D.R."/>
            <person name="Reyna A."/>
            <person name="Granados J.C."/>
            <person name="Ventura-Suarez A."/>
            <person name="Rojas-Avelizapa L.I."/>
            <person name="Short J.D."/>
            <person name="Rampersad J.N."/>
        </authorList>
    </citation>
    <scope>NUCLEOTIDE SEQUENCE</scope>
    <source>
        <strain evidence="10">Bt2-56</strain>
    </source>
</reference>
<evidence type="ECO:0000259" key="7">
    <source>
        <dbReference type="Pfam" id="PF03944"/>
    </source>
</evidence>
<dbReference type="Gene3D" id="2.60.120.260">
    <property type="entry name" value="Galactose-binding domain-like"/>
    <property type="match status" value="1"/>
</dbReference>
<organism evidence="10">
    <name type="scientific">Bacillus thuringiensis</name>
    <dbReference type="NCBI Taxonomy" id="1428"/>
    <lineage>
        <taxon>Bacteria</taxon>
        <taxon>Bacillati</taxon>
        <taxon>Bacillota</taxon>
        <taxon>Bacilli</taxon>
        <taxon>Bacillales</taxon>
        <taxon>Bacillaceae</taxon>
        <taxon>Bacillus</taxon>
        <taxon>Bacillus cereus group</taxon>
    </lineage>
</organism>
<comment type="similarity">
    <text evidence="1">Belongs to the delta endotoxin family.</text>
</comment>
<evidence type="ECO:0000256" key="2">
    <source>
        <dbReference type="ARBA" id="ARBA00022656"/>
    </source>
</evidence>
<evidence type="ECO:0000256" key="1">
    <source>
        <dbReference type="ARBA" id="ARBA00007819"/>
    </source>
</evidence>
<dbReference type="InterPro" id="IPR005639">
    <property type="entry name" value="Pest_crys_dom_I"/>
</dbReference>
<sequence>MDNSSNSSSISNNVLITPEKKFQFISKLNQKNYLLDKLTLGLINGQYLENILEIWEDVKSKKIDYLSFVHRSFSLITIVVPKIGITVPFLLLFFPEISGMSSTMEIPNIFTALKQDMQNIENLTLTAEQAAYLDAEIKKIKKAMQIYINIFNEIQWNHAGFFAIYNHIDVMITKFIDFIETNFHAFHCPYFSLYATIHLMINRDMIIHGRHWGFSVEFINQKKTNIKKLIQRYSSIGDTLFEKDLNMILNNESPLTSNKVDTRIHHILHWFGPDVYRLWPSLDPCIYPIYTYLKKTKTICISDIRNEKILQDKMHINHIAGNDWILNSSNNSQILNNIDTYTKNSMFQYNLDYHNDAITDADLNIISNNMIVDIDNWNKTTYLSSIVGVSMTNYSNNQGKLVTEWINGGSTVKLGHMQIITIPLLVLDTHVYQIRLRYATENNVEATMWMCIRNNQTDNIFLNTKLSFAAPMNFNFIQGKHGKYVINTIETDDNEKNITLSAGSYTIFIRNIMEKNLFLDRIEFYKQTIDSNTSILIPGGELRSPSGGGPGWTNLWVAEPNQIGKTFEAVNSVNGGEYKFYFHGDLVGSTQGNAFYEDFDTVQIYFYNCLMDSCNSFAGAKIWIENSSLEYFKRDVDLERIKKQVNSLFISNFDKQLNSIITDYWIDQVALKVKVLSNEIFGKEKLELRKLVNYAKQLSKTRNLLVGGNFENLDMWYVGKKVTVIEEKSPLKGEQLLLPPPIDSLSYAYQKIDESKLKKNTRYIISGFIAQAISLNIIVSRYGNEINKVLNVLGEESGSIYSEEITNYCISHIPFTFDHKMGMDSNFFCYGIHVGDIQTEYNLGIEFCLRITSPTGFAKVSNIEIYEERSLTQNEIRSLKRTEKKWKKSFEQSRIDLHVQLQPVIKQINSLYQGEDWNKLIHSQVMFQDVQAIKLPDLPRQTHWLMKDRADENYVIMQQMTGAIQRAFTQLKERNLILNGNFSEGLTGWIPDGNYKLIVLDEQNKALSLLHWDTSIKQSLKIPNFNTEQEYQLRVYGKGNGTIMIQHGNKIESMNFSSSVFMSKPSRYIVFENSDIEIYIVSEGTKFIIDNIQLIQVT</sequence>
<keyword evidence="4" id="KW-0843">Virulence</keyword>
<feature type="domain" description="Pesticidal crystal protein Cry" evidence="9">
    <location>
        <begin position="746"/>
        <end position="868"/>
    </location>
</feature>
<dbReference type="InterPro" id="IPR005638">
    <property type="entry name" value="Pest_crys_dom-III"/>
</dbReference>